<dbReference type="OrthoDB" id="9793345at2"/>
<gene>
    <name evidence="4" type="ORF">JCM9152_2228</name>
</gene>
<evidence type="ECO:0000313" key="4">
    <source>
        <dbReference type="EMBL" id="GAE30810.1"/>
    </source>
</evidence>
<dbReference type="Gene3D" id="3.40.50.720">
    <property type="entry name" value="NAD(P)-binding Rossmann-like Domain"/>
    <property type="match status" value="1"/>
</dbReference>
<dbReference type="InterPro" id="IPR020904">
    <property type="entry name" value="Sc_DH/Rdtase_CS"/>
</dbReference>
<dbReference type="PROSITE" id="PS00061">
    <property type="entry name" value="ADH_SHORT"/>
    <property type="match status" value="1"/>
</dbReference>
<evidence type="ECO:0000256" key="2">
    <source>
        <dbReference type="ARBA" id="ARBA00023002"/>
    </source>
</evidence>
<dbReference type="Pfam" id="PF00106">
    <property type="entry name" value="adh_short"/>
    <property type="match status" value="1"/>
</dbReference>
<dbReference type="GO" id="GO:0016020">
    <property type="term" value="C:membrane"/>
    <property type="evidence" value="ECO:0007669"/>
    <property type="project" value="TreeGrafter"/>
</dbReference>
<protein>
    <submittedName>
        <fullName evidence="4">Uncharacterized oxidoreductase yqjQ</fullName>
    </submittedName>
</protein>
<dbReference type="InterPro" id="IPR036291">
    <property type="entry name" value="NAD(P)-bd_dom_sf"/>
</dbReference>
<dbReference type="Proteomes" id="UP000018895">
    <property type="component" value="Unassembled WGS sequence"/>
</dbReference>
<dbReference type="EMBL" id="BAUU01000013">
    <property type="protein sequence ID" value="GAE30810.1"/>
    <property type="molecule type" value="Genomic_DNA"/>
</dbReference>
<keyword evidence="5" id="KW-1185">Reference proteome</keyword>
<evidence type="ECO:0000256" key="3">
    <source>
        <dbReference type="RuleBase" id="RU000363"/>
    </source>
</evidence>
<dbReference type="RefSeq" id="WP_035343767.1">
    <property type="nucleotide sequence ID" value="NZ_BAUU01000013.1"/>
</dbReference>
<reference evidence="4" key="1">
    <citation type="journal article" date="2014" name="Genome Announc.">
        <title>Draft Genome Sequences of Three Alkaliphilic Bacillus Strains, Bacillus wakoensis JCM 9140T, Bacillus akibai JCM 9157T, and Bacillus hemicellulosilyticus JCM 9152T.</title>
        <authorList>
            <person name="Yuki M."/>
            <person name="Oshima K."/>
            <person name="Suda W."/>
            <person name="Oshida Y."/>
            <person name="Kitamura K."/>
            <person name="Iida T."/>
            <person name="Hattori M."/>
            <person name="Ohkuma M."/>
        </authorList>
    </citation>
    <scope>NUCLEOTIDE SEQUENCE [LARGE SCALE GENOMIC DNA]</scope>
    <source>
        <strain evidence="4">JCM 9152</strain>
    </source>
</reference>
<dbReference type="SUPFAM" id="SSF51735">
    <property type="entry name" value="NAD(P)-binding Rossmann-fold domains"/>
    <property type="match status" value="1"/>
</dbReference>
<sequence length="259" mass="28644">MDGKVVWITGASSGLGKEIALQTAKQGNTVVLLARRIDKLLEIEEEIKNTGGKAHTFQLDVGDIDNLEVVINSIMLKVGRIDVLINNAGFGVFEHLIDVELDVMKEMFHVNVLGLITCTRYVVPYMIEQKGGHIINIASQAGKLATPKASVYAATKHAVLGFTNSLRMELAPNHIYVSAVNPGPIQTDFFTRADEAGSYVKNVEKWMLQSKDVAEKVIRLMEKPKREVNLPRWMGAGSTLYQLFPTLIEKIAGKRLSQK</sequence>
<dbReference type="FunFam" id="3.40.50.720:FF:000047">
    <property type="entry name" value="NADP-dependent L-serine/L-allo-threonine dehydrogenase"/>
    <property type="match status" value="1"/>
</dbReference>
<comment type="similarity">
    <text evidence="1 3">Belongs to the short-chain dehydrogenases/reductases (SDR) family.</text>
</comment>
<keyword evidence="2" id="KW-0560">Oxidoreductase</keyword>
<evidence type="ECO:0000313" key="5">
    <source>
        <dbReference type="Proteomes" id="UP000018895"/>
    </source>
</evidence>
<dbReference type="PANTHER" id="PTHR44196">
    <property type="entry name" value="DEHYDROGENASE/REDUCTASE SDR FAMILY MEMBER 7B"/>
    <property type="match status" value="1"/>
</dbReference>
<dbReference type="InterPro" id="IPR002347">
    <property type="entry name" value="SDR_fam"/>
</dbReference>
<name>W4QFD4_9BACI</name>
<dbReference type="PANTHER" id="PTHR44196:SF1">
    <property type="entry name" value="DEHYDROGENASE_REDUCTASE SDR FAMILY MEMBER 7B"/>
    <property type="match status" value="1"/>
</dbReference>
<dbReference type="PRINTS" id="PR00080">
    <property type="entry name" value="SDRFAMILY"/>
</dbReference>
<accession>W4QFD4</accession>
<proteinExistence type="inferred from homology"/>
<organism evidence="4 5">
    <name type="scientific">Halalkalibacter hemicellulosilyticusJCM 9152</name>
    <dbReference type="NCBI Taxonomy" id="1236971"/>
    <lineage>
        <taxon>Bacteria</taxon>
        <taxon>Bacillati</taxon>
        <taxon>Bacillota</taxon>
        <taxon>Bacilli</taxon>
        <taxon>Bacillales</taxon>
        <taxon>Bacillaceae</taxon>
        <taxon>Halalkalibacter</taxon>
    </lineage>
</organism>
<evidence type="ECO:0000256" key="1">
    <source>
        <dbReference type="ARBA" id="ARBA00006484"/>
    </source>
</evidence>
<dbReference type="GO" id="GO:0016616">
    <property type="term" value="F:oxidoreductase activity, acting on the CH-OH group of donors, NAD or NADP as acceptor"/>
    <property type="evidence" value="ECO:0007669"/>
    <property type="project" value="UniProtKB-ARBA"/>
</dbReference>
<dbReference type="PIRSF" id="PIRSF000126">
    <property type="entry name" value="11-beta-HSD1"/>
    <property type="match status" value="1"/>
</dbReference>
<dbReference type="AlphaFoldDB" id="W4QFD4"/>
<comment type="caution">
    <text evidence="4">The sequence shown here is derived from an EMBL/GenBank/DDBJ whole genome shotgun (WGS) entry which is preliminary data.</text>
</comment>
<dbReference type="PRINTS" id="PR00081">
    <property type="entry name" value="GDHRDH"/>
</dbReference>
<dbReference type="STRING" id="1236971.JCM9152_2228"/>